<dbReference type="RefSeq" id="WP_123662103.1">
    <property type="nucleotide sequence ID" value="NZ_RJKE01000001.1"/>
</dbReference>
<name>A0A3N1CPA7_9ACTN</name>
<organism evidence="1 2">
    <name type="scientific">Actinocorallia herbida</name>
    <dbReference type="NCBI Taxonomy" id="58109"/>
    <lineage>
        <taxon>Bacteria</taxon>
        <taxon>Bacillati</taxon>
        <taxon>Actinomycetota</taxon>
        <taxon>Actinomycetes</taxon>
        <taxon>Streptosporangiales</taxon>
        <taxon>Thermomonosporaceae</taxon>
        <taxon>Actinocorallia</taxon>
    </lineage>
</organism>
<dbReference type="EMBL" id="RJKE01000001">
    <property type="protein sequence ID" value="ROO83157.1"/>
    <property type="molecule type" value="Genomic_DNA"/>
</dbReference>
<reference evidence="1 2" key="1">
    <citation type="submission" date="2018-11" db="EMBL/GenBank/DDBJ databases">
        <title>Sequencing the genomes of 1000 actinobacteria strains.</title>
        <authorList>
            <person name="Klenk H.-P."/>
        </authorList>
    </citation>
    <scope>NUCLEOTIDE SEQUENCE [LARGE SCALE GENOMIC DNA]</scope>
    <source>
        <strain evidence="1 2">DSM 44254</strain>
    </source>
</reference>
<dbReference type="Proteomes" id="UP000272400">
    <property type="component" value="Unassembled WGS sequence"/>
</dbReference>
<comment type="caution">
    <text evidence="1">The sequence shown here is derived from an EMBL/GenBank/DDBJ whole genome shotgun (WGS) entry which is preliminary data.</text>
</comment>
<accession>A0A3N1CPA7</accession>
<keyword evidence="2" id="KW-1185">Reference proteome</keyword>
<evidence type="ECO:0008006" key="3">
    <source>
        <dbReference type="Google" id="ProtNLM"/>
    </source>
</evidence>
<proteinExistence type="predicted"/>
<dbReference type="AlphaFoldDB" id="A0A3N1CPA7"/>
<evidence type="ECO:0000313" key="1">
    <source>
        <dbReference type="EMBL" id="ROO83157.1"/>
    </source>
</evidence>
<gene>
    <name evidence="1" type="ORF">EDD29_0651</name>
</gene>
<protein>
    <recommendedName>
        <fullName evidence="3">AlpA family transcriptional regulator</fullName>
    </recommendedName>
</protein>
<dbReference type="OrthoDB" id="5119642at2"/>
<sequence length="189" mass="20082">MSVKVYGFVVRVEGFSDDAMDGISDRLYGLMAVQGGVDAVLSGGENGGTIFFDREAEDAVVAVVSAIEQVEAAGLRVLGVSEDNVTAEDIAEQAGVTLGAVSHWVSGVRGGGGFPAPVIERQRGSLWSWAEVSQWLSTRNLGKVDEAAVEVAHVAKFLNALITAHHERDQAVPAHRRADVRPFVDRLIA</sequence>
<evidence type="ECO:0000313" key="2">
    <source>
        <dbReference type="Proteomes" id="UP000272400"/>
    </source>
</evidence>